<organism evidence="2 3">
    <name type="scientific">Romanomermis culicivorax</name>
    <name type="common">Nematode worm</name>
    <dbReference type="NCBI Taxonomy" id="13658"/>
    <lineage>
        <taxon>Eukaryota</taxon>
        <taxon>Metazoa</taxon>
        <taxon>Ecdysozoa</taxon>
        <taxon>Nematoda</taxon>
        <taxon>Enoplea</taxon>
        <taxon>Dorylaimia</taxon>
        <taxon>Mermithida</taxon>
        <taxon>Mermithoidea</taxon>
        <taxon>Mermithidae</taxon>
        <taxon>Romanomermis</taxon>
    </lineage>
</organism>
<accession>A0A915HRS6</accession>
<dbReference type="Proteomes" id="UP000887565">
    <property type="component" value="Unplaced"/>
</dbReference>
<proteinExistence type="predicted"/>
<feature type="region of interest" description="Disordered" evidence="1">
    <location>
        <begin position="1"/>
        <end position="26"/>
    </location>
</feature>
<evidence type="ECO:0000313" key="3">
    <source>
        <dbReference type="WBParaSite" id="nRc.2.0.1.t04077-RA"/>
    </source>
</evidence>
<dbReference type="AlphaFoldDB" id="A0A915HRS6"/>
<reference evidence="3" key="1">
    <citation type="submission" date="2022-11" db="UniProtKB">
        <authorList>
            <consortium name="WormBaseParasite"/>
        </authorList>
    </citation>
    <scope>IDENTIFICATION</scope>
</reference>
<dbReference type="WBParaSite" id="nRc.2.0.1.t04077-RA">
    <property type="protein sequence ID" value="nRc.2.0.1.t04077-RA"/>
    <property type="gene ID" value="nRc.2.0.1.g04077"/>
</dbReference>
<protein>
    <submittedName>
        <fullName evidence="3">Uncharacterized protein</fullName>
    </submittedName>
</protein>
<evidence type="ECO:0000313" key="2">
    <source>
        <dbReference type="Proteomes" id="UP000887565"/>
    </source>
</evidence>
<name>A0A915HRS6_ROMCU</name>
<evidence type="ECO:0000256" key="1">
    <source>
        <dbReference type="SAM" id="MobiDB-lite"/>
    </source>
</evidence>
<sequence>MIATMKNLNHGNTPKDTNSMPGNKASVINPNHVIVTVAALIDQPAMTSRPSCNTNQQTSGARLTNSARTTLKTAFGSNGKTLSKITIRISAVNLMPPYLCQLIFEPTLTISAASATGDHAAEHHPKEVQTIPAAHRTIFTK</sequence>
<keyword evidence="2" id="KW-1185">Reference proteome</keyword>